<comment type="caution">
    <text evidence="1">The sequence shown here is derived from an EMBL/GenBank/DDBJ whole genome shotgun (WGS) entry which is preliminary data.</text>
</comment>
<reference evidence="1" key="1">
    <citation type="journal article" date="2015" name="Nature">
        <title>Complex archaea that bridge the gap between prokaryotes and eukaryotes.</title>
        <authorList>
            <person name="Spang A."/>
            <person name="Saw J.H."/>
            <person name="Jorgensen S.L."/>
            <person name="Zaremba-Niedzwiedzka K."/>
            <person name="Martijn J."/>
            <person name="Lind A.E."/>
            <person name="van Eijk R."/>
            <person name="Schleper C."/>
            <person name="Guy L."/>
            <person name="Ettema T.J."/>
        </authorList>
    </citation>
    <scope>NUCLEOTIDE SEQUENCE</scope>
</reference>
<dbReference type="EMBL" id="LAZR01003014">
    <property type="protein sequence ID" value="KKN22967.1"/>
    <property type="molecule type" value="Genomic_DNA"/>
</dbReference>
<protein>
    <submittedName>
        <fullName evidence="1">Uncharacterized protein</fullName>
    </submittedName>
</protein>
<organism evidence="1">
    <name type="scientific">marine sediment metagenome</name>
    <dbReference type="NCBI Taxonomy" id="412755"/>
    <lineage>
        <taxon>unclassified sequences</taxon>
        <taxon>metagenomes</taxon>
        <taxon>ecological metagenomes</taxon>
    </lineage>
</organism>
<dbReference type="AlphaFoldDB" id="A0A0F9PEQ8"/>
<sequence length="174" mass="20400">MSLRDPEARQAYNRKWYLNHQEERKAYAKAWVAEHLECVEARQKAYDITHRQESRERRRKWRELNPEKVMEQNRSYLRKLAQKERNQLNKTAVLSHYSNPTGAVVCNNCGELDIDVLCIDHIKGGGAKHIAGLHKEGVGFYTWLIRSAYPEGYQALCFNCNMKKAKMDKMKITS</sequence>
<accession>A0A0F9PEQ8</accession>
<name>A0A0F9PEQ8_9ZZZZ</name>
<gene>
    <name evidence="1" type="ORF">LCGC14_0909700</name>
</gene>
<proteinExistence type="predicted"/>
<evidence type="ECO:0000313" key="1">
    <source>
        <dbReference type="EMBL" id="KKN22967.1"/>
    </source>
</evidence>